<dbReference type="GO" id="GO:0005759">
    <property type="term" value="C:mitochondrial matrix"/>
    <property type="evidence" value="ECO:0007669"/>
    <property type="project" value="TreeGrafter"/>
</dbReference>
<dbReference type="AlphaFoldDB" id="A0A1N6LWZ4"/>
<dbReference type="Pfam" id="PF08373">
    <property type="entry name" value="RAP"/>
    <property type="match status" value="1"/>
</dbReference>
<dbReference type="GO" id="GO:0000963">
    <property type="term" value="P:mitochondrial RNA processing"/>
    <property type="evidence" value="ECO:0007669"/>
    <property type="project" value="TreeGrafter"/>
</dbReference>
<dbReference type="GO" id="GO:0044528">
    <property type="term" value="P:regulation of mitochondrial mRNA stability"/>
    <property type="evidence" value="ECO:0007669"/>
    <property type="project" value="TreeGrafter"/>
</dbReference>
<dbReference type="InterPro" id="IPR050870">
    <property type="entry name" value="FAST_kinase"/>
</dbReference>
<dbReference type="PANTHER" id="PTHR21228:SF40">
    <property type="entry name" value="LD45607P"/>
    <property type="match status" value="1"/>
</dbReference>
<gene>
    <name evidence="2" type="ORF">BMR1_01G02655</name>
</gene>
<dbReference type="InterPro" id="IPR013584">
    <property type="entry name" value="RAP"/>
</dbReference>
<evidence type="ECO:0000313" key="3">
    <source>
        <dbReference type="Proteomes" id="UP000002899"/>
    </source>
</evidence>
<dbReference type="SMART" id="SM00952">
    <property type="entry name" value="RAP"/>
    <property type="match status" value="1"/>
</dbReference>
<dbReference type="Proteomes" id="UP000002899">
    <property type="component" value="Chromosome I"/>
</dbReference>
<name>A0A1N6LWZ4_BABMR</name>
<dbReference type="OrthoDB" id="385235at2759"/>
<evidence type="ECO:0000313" key="2">
    <source>
        <dbReference type="EMBL" id="SIO73398.1"/>
    </source>
</evidence>
<reference evidence="2 3" key="3">
    <citation type="journal article" date="2016" name="Sci. Rep.">
        <title>Genome-wide diversity and gene expression profiling of Babesia microti isolates identify polymorphic genes that mediate host-pathogen interactions.</title>
        <authorList>
            <person name="Silva J.C."/>
            <person name="Cornillot E."/>
            <person name="McCracken C."/>
            <person name="Usmani-Brown S."/>
            <person name="Dwivedi A."/>
            <person name="Ifeonu O.O."/>
            <person name="Crabtree J."/>
            <person name="Gotia H.T."/>
            <person name="Virji A.Z."/>
            <person name="Reynes C."/>
            <person name="Colinge J."/>
            <person name="Kumar V."/>
            <person name="Lawres L."/>
            <person name="Pazzi J.E."/>
            <person name="Pablo J.V."/>
            <person name="Hung C."/>
            <person name="Brancato J."/>
            <person name="Kumari P."/>
            <person name="Orvis J."/>
            <person name="Tretina K."/>
            <person name="Chibucos M."/>
            <person name="Ott S."/>
            <person name="Sadzewicz L."/>
            <person name="Sengamalay N."/>
            <person name="Shetty A.C."/>
            <person name="Su Q."/>
            <person name="Tallon L."/>
            <person name="Fraser C.M."/>
            <person name="Frutos R."/>
            <person name="Molina D.M."/>
            <person name="Krause P.J."/>
            <person name="Ben Mamoun C."/>
        </authorList>
    </citation>
    <scope>NUCLEOTIDE SEQUENCE [LARGE SCALE GENOMIC DNA]</scope>
    <source>
        <strain evidence="2 3">RI</strain>
    </source>
</reference>
<keyword evidence="3" id="KW-1185">Reference proteome</keyword>
<sequence>MRQHIHKTSPVLDLLKTKVPGYGVVRISSKNHQDSHSIAPIPGLPPINQLKILHRNQIVSVFQSMCKYGIAKSLPESYINSVCNRAMEIHLSLLPDDINIILKSLQWVNYRQKNLVQVMSSDLRRLHLNLTLDQIASVLRSFAKIHSRSTKTIRLLVDVAIKFKEEQFQLWHIREILSSLARLRANKLSVNVEKLSILIQHRIPTLLSVMSCFDMAIIANSLVKMPNFSPEIIKKIGYKMNQLLRNSTLRDLSLICNSYVKAQIPCDDFIKNLVNHSIHLIDDQVSSIFNNDKVTINGLDISILLNSLLRLDYLTEELANKSIPLVMYMSHTFTPQSMANIIHAYAKSNVKEAALTNRLGDIAAKRAKKFNAQELGMLAKGFAHLKLDSKIFWERLADEVMYRGTIGRNFNEFQFDLMALENLAFGFSRYKCCDSHLFYIINQLLKQELKKSEDLTLRFETISSLIYSFSNAKMKHIESILPVVTGQLVKLSGTISNDSIMLLMRSCNKLSMKQPKLMNLLVKECDKRTNIFSIPSLIKCLQSLSSLGHFNLLLIKNSLKRIAIHLQQLSVTDLVDLLMAMRDFQYRNVALLKRICINLQLKFDQIGLKQACIAYNSMCLLRCTDLKLYNCLARKILSNQFQLSQELASQISLSTLLLRVHLKYYDDELKRNGRVMILEFELFDQLLTSMLNLLDQFTESLHVFTLYTLQTVQLYYKYLYLEGYNRLSDNLKELLEKAIKARISFNEYLPKSSSSHRELSTYLFAAGVNHLNEVRLGPYSLDIVISNTKTVIEYDGPSHFYCETTMRSPKSLLKHDILISMGYNLIHVPFFEWEQLNSPKKKLLYCISLDIQNTNVVESVSCATIDTCTMIST</sequence>
<dbReference type="GeneID" id="24423602"/>
<accession>A0A1N6LWZ4</accession>
<dbReference type="RefSeq" id="XP_021337499.1">
    <property type="nucleotide sequence ID" value="XM_021482910.1"/>
</dbReference>
<dbReference type="EMBL" id="FO082871">
    <property type="protein sequence ID" value="SIO73398.1"/>
    <property type="molecule type" value="Genomic_DNA"/>
</dbReference>
<dbReference type="VEuPathDB" id="PiroplasmaDB:BMR1_01G02655"/>
<dbReference type="PANTHER" id="PTHR21228">
    <property type="entry name" value="FAST LEU-RICH DOMAIN-CONTAINING"/>
    <property type="match status" value="1"/>
</dbReference>
<feature type="domain" description="RAP" evidence="1">
    <location>
        <begin position="790"/>
        <end position="848"/>
    </location>
</feature>
<reference evidence="2 3" key="1">
    <citation type="journal article" date="2012" name="Nucleic Acids Res.">
        <title>Sequencing of the smallest Apicomplexan genome from the human pathogen Babesia microti.</title>
        <authorList>
            <person name="Cornillot E."/>
            <person name="Hadj-Kaddour K."/>
            <person name="Dassouli A."/>
            <person name="Noel B."/>
            <person name="Ranwez V."/>
            <person name="Vacherie B."/>
            <person name="Augagneur Y."/>
            <person name="Bres V."/>
            <person name="Duclos A."/>
            <person name="Randazzo S."/>
            <person name="Carcy B."/>
            <person name="Debierre-Grockiego F."/>
            <person name="Delbecq S."/>
            <person name="Moubri-Menage K."/>
            <person name="Shams-Eldin H."/>
            <person name="Usmani-Brown S."/>
            <person name="Bringaud F."/>
            <person name="Wincker P."/>
            <person name="Vivares C.P."/>
            <person name="Schwarz R.T."/>
            <person name="Schetters T.P."/>
            <person name="Krause P.J."/>
            <person name="Gorenflot A."/>
            <person name="Berry V."/>
            <person name="Barbe V."/>
            <person name="Ben Mamoun C."/>
        </authorList>
    </citation>
    <scope>NUCLEOTIDE SEQUENCE [LARGE SCALE GENOMIC DNA]</scope>
    <source>
        <strain evidence="2 3">RI</strain>
    </source>
</reference>
<organism evidence="2 3">
    <name type="scientific">Babesia microti (strain RI)</name>
    <dbReference type="NCBI Taxonomy" id="1133968"/>
    <lineage>
        <taxon>Eukaryota</taxon>
        <taxon>Sar</taxon>
        <taxon>Alveolata</taxon>
        <taxon>Apicomplexa</taxon>
        <taxon>Aconoidasida</taxon>
        <taxon>Piroplasmida</taxon>
        <taxon>Babesiidae</taxon>
        <taxon>Babesia</taxon>
    </lineage>
</organism>
<dbReference type="PROSITE" id="PS51286">
    <property type="entry name" value="RAP"/>
    <property type="match status" value="1"/>
</dbReference>
<reference evidence="2 3" key="2">
    <citation type="journal article" date="2013" name="PLoS ONE">
        <title>Whole genome mapping and re-organization of the nuclear and mitochondrial genomes of Babesia microti isolates.</title>
        <authorList>
            <person name="Cornillot E."/>
            <person name="Dassouli A."/>
            <person name="Garg A."/>
            <person name="Pachikara N."/>
            <person name="Randazzo S."/>
            <person name="Depoix D."/>
            <person name="Carcy B."/>
            <person name="Delbecq S."/>
            <person name="Frutos R."/>
            <person name="Silva J.C."/>
            <person name="Sutton R."/>
            <person name="Krause P.J."/>
            <person name="Mamoun C.B."/>
        </authorList>
    </citation>
    <scope>NUCLEOTIDE SEQUENCE [LARGE SCALE GENOMIC DNA]</scope>
    <source>
        <strain evidence="2 3">RI</strain>
    </source>
</reference>
<dbReference type="KEGG" id="bmic:BMR1_01G02655"/>
<dbReference type="GO" id="GO:0035770">
    <property type="term" value="C:ribonucleoprotein granule"/>
    <property type="evidence" value="ECO:0007669"/>
    <property type="project" value="TreeGrafter"/>
</dbReference>
<dbReference type="Gene3D" id="3.40.960.10">
    <property type="entry name" value="VSR Endonuclease"/>
    <property type="match status" value="1"/>
</dbReference>
<proteinExistence type="predicted"/>
<protein>
    <submittedName>
        <fullName evidence="2">RAP protein, putative</fullName>
    </submittedName>
</protein>
<evidence type="ECO:0000259" key="1">
    <source>
        <dbReference type="PROSITE" id="PS51286"/>
    </source>
</evidence>
<dbReference type="GO" id="GO:0003723">
    <property type="term" value="F:RNA binding"/>
    <property type="evidence" value="ECO:0007669"/>
    <property type="project" value="TreeGrafter"/>
</dbReference>